<dbReference type="InterPro" id="IPR017871">
    <property type="entry name" value="ABC_transporter-like_CS"/>
</dbReference>
<dbReference type="InterPro" id="IPR027417">
    <property type="entry name" value="P-loop_NTPase"/>
</dbReference>
<dbReference type="InterPro" id="IPR003593">
    <property type="entry name" value="AAA+_ATPase"/>
</dbReference>
<dbReference type="GO" id="GO:0016887">
    <property type="term" value="F:ATP hydrolysis activity"/>
    <property type="evidence" value="ECO:0007669"/>
    <property type="project" value="InterPro"/>
</dbReference>
<keyword evidence="7 8" id="KW-0472">Membrane</keyword>
<reference evidence="11" key="1">
    <citation type="submission" date="2010-08" db="EMBL/GenBank/DDBJ databases">
        <authorList>
            <consortium name="Caenorhabditis japonica Sequencing Consortium"/>
            <person name="Wilson R.K."/>
        </authorList>
    </citation>
    <scope>NUCLEOTIDE SEQUENCE [LARGE SCALE GENOMIC DNA]</scope>
    <source>
        <strain evidence="11">DF5081</strain>
    </source>
</reference>
<keyword evidence="4" id="KW-0547">Nucleotide-binding</keyword>
<evidence type="ECO:0000313" key="11">
    <source>
        <dbReference type="Proteomes" id="UP000005237"/>
    </source>
</evidence>
<evidence type="ECO:0000256" key="5">
    <source>
        <dbReference type="ARBA" id="ARBA00022840"/>
    </source>
</evidence>
<dbReference type="CDD" id="cd03223">
    <property type="entry name" value="ABCD_peroxisomal_ALDP"/>
    <property type="match status" value="1"/>
</dbReference>
<dbReference type="PROSITE" id="PS00675">
    <property type="entry name" value="SIGMA54_INTERACT_1"/>
    <property type="match status" value="1"/>
</dbReference>
<dbReference type="SMART" id="SM00382">
    <property type="entry name" value="AAA"/>
    <property type="match status" value="1"/>
</dbReference>
<sequence>MELEEKKIHGTATILNFLTFQNSFFYLYLIYSFSTVLKLAGDFGELAGVTHRVMELHEELNRLHSDCLETDRPPSTVPSSVVVIASDDDDKSATHHLQEIHGKQMSLERDEQEEEEAQYLLDGKTKEEDGWPDDGVAITVDSATLSPPNDHAHLIVQLLSLQIIQGQTLLITGDSGSGKSSLLRMFAGLWHCSSGKMDCHWRRLTTNLFFLAQKPYFPSGNTTLRQQIVYPVKALQVDKDISRLTKILEWVKMEHLVERCGGIDTPVEWDWMKTLSPGELQRLSLARVFYTRPRIAFLDESTSAIGFELEMAIYRKLQEEKITFVSIGHRYSLKQFHDMELRVKGHGGEWSLHDIDTVSIASRTASFMGADTVLSM</sequence>
<proteinExistence type="inferred from homology"/>
<dbReference type="GO" id="GO:0005778">
    <property type="term" value="C:peroxisomal membrane"/>
    <property type="evidence" value="ECO:0007669"/>
    <property type="project" value="TreeGrafter"/>
</dbReference>
<feature type="transmembrane region" description="Helical" evidence="8">
    <location>
        <begin position="12"/>
        <end position="31"/>
    </location>
</feature>
<comment type="similarity">
    <text evidence="1">Belongs to the ABC transporter superfamily. ABCD family. Peroxisomal fatty acyl CoA transporter (TC 3.A.1.203) subfamily.</text>
</comment>
<dbReference type="InterPro" id="IPR025662">
    <property type="entry name" value="Sigma_54_int_dom_ATP-bd_1"/>
</dbReference>
<evidence type="ECO:0000256" key="3">
    <source>
        <dbReference type="ARBA" id="ARBA00022692"/>
    </source>
</evidence>
<dbReference type="EnsemblMetazoa" id="CJA12201.1">
    <property type="protein sequence ID" value="CJA12201.1"/>
    <property type="gene ID" value="WBGene00131405"/>
</dbReference>
<evidence type="ECO:0000256" key="6">
    <source>
        <dbReference type="ARBA" id="ARBA00022989"/>
    </source>
</evidence>
<dbReference type="GO" id="GO:0006635">
    <property type="term" value="P:fatty acid beta-oxidation"/>
    <property type="evidence" value="ECO:0007669"/>
    <property type="project" value="TreeGrafter"/>
</dbReference>
<dbReference type="PANTHER" id="PTHR11384:SF59">
    <property type="entry name" value="LYSOSOMAL COBALAMIN TRANSPORTER ABCD4"/>
    <property type="match status" value="1"/>
</dbReference>
<dbReference type="GO" id="GO:0007031">
    <property type="term" value="P:peroxisome organization"/>
    <property type="evidence" value="ECO:0007669"/>
    <property type="project" value="TreeGrafter"/>
</dbReference>
<dbReference type="GO" id="GO:0005524">
    <property type="term" value="F:ATP binding"/>
    <property type="evidence" value="ECO:0007669"/>
    <property type="project" value="UniProtKB-KW"/>
</dbReference>
<evidence type="ECO:0000256" key="7">
    <source>
        <dbReference type="ARBA" id="ARBA00023136"/>
    </source>
</evidence>
<feature type="domain" description="ABC transporter" evidence="9">
    <location>
        <begin position="138"/>
        <end position="372"/>
    </location>
</feature>
<dbReference type="PROSITE" id="PS00211">
    <property type="entry name" value="ABC_TRANSPORTER_1"/>
    <property type="match status" value="1"/>
</dbReference>
<evidence type="ECO:0000256" key="8">
    <source>
        <dbReference type="SAM" id="Phobius"/>
    </source>
</evidence>
<keyword evidence="5" id="KW-0067">ATP-binding</keyword>
<dbReference type="GO" id="GO:0042626">
    <property type="term" value="F:ATPase-coupled transmembrane transporter activity"/>
    <property type="evidence" value="ECO:0007669"/>
    <property type="project" value="TreeGrafter"/>
</dbReference>
<evidence type="ECO:0000256" key="1">
    <source>
        <dbReference type="ARBA" id="ARBA00008575"/>
    </source>
</evidence>
<keyword evidence="3 8" id="KW-0812">Transmembrane</keyword>
<dbReference type="AlphaFoldDB" id="A0A8R1HVP7"/>
<evidence type="ECO:0000256" key="2">
    <source>
        <dbReference type="ARBA" id="ARBA00022448"/>
    </source>
</evidence>
<accession>A0A8R1HVP7</accession>
<reference evidence="10" key="2">
    <citation type="submission" date="2022-06" db="UniProtKB">
        <authorList>
            <consortium name="EnsemblMetazoa"/>
        </authorList>
    </citation>
    <scope>IDENTIFICATION</scope>
    <source>
        <strain evidence="10">DF5081</strain>
    </source>
</reference>
<evidence type="ECO:0000313" key="10">
    <source>
        <dbReference type="EnsemblMetazoa" id="CJA12201.1"/>
    </source>
</evidence>
<dbReference type="Pfam" id="PF00005">
    <property type="entry name" value="ABC_tran"/>
    <property type="match status" value="1"/>
</dbReference>
<keyword evidence="6 8" id="KW-1133">Transmembrane helix</keyword>
<evidence type="ECO:0000259" key="9">
    <source>
        <dbReference type="PROSITE" id="PS50893"/>
    </source>
</evidence>
<keyword evidence="2" id="KW-0813">Transport</keyword>
<dbReference type="SUPFAM" id="SSF52540">
    <property type="entry name" value="P-loop containing nucleoside triphosphate hydrolases"/>
    <property type="match status" value="1"/>
</dbReference>
<evidence type="ECO:0000256" key="4">
    <source>
        <dbReference type="ARBA" id="ARBA00022741"/>
    </source>
</evidence>
<organism evidence="10 11">
    <name type="scientific">Caenorhabditis japonica</name>
    <dbReference type="NCBI Taxonomy" id="281687"/>
    <lineage>
        <taxon>Eukaryota</taxon>
        <taxon>Metazoa</taxon>
        <taxon>Ecdysozoa</taxon>
        <taxon>Nematoda</taxon>
        <taxon>Chromadorea</taxon>
        <taxon>Rhabditida</taxon>
        <taxon>Rhabditina</taxon>
        <taxon>Rhabditomorpha</taxon>
        <taxon>Rhabditoidea</taxon>
        <taxon>Rhabditidae</taxon>
        <taxon>Peloderinae</taxon>
        <taxon>Caenorhabditis</taxon>
    </lineage>
</organism>
<keyword evidence="11" id="KW-1185">Reference proteome</keyword>
<dbReference type="GO" id="GO:0005324">
    <property type="term" value="F:long-chain fatty acid transmembrane transporter activity"/>
    <property type="evidence" value="ECO:0007669"/>
    <property type="project" value="TreeGrafter"/>
</dbReference>
<dbReference type="Gene3D" id="3.40.50.300">
    <property type="entry name" value="P-loop containing nucleotide triphosphate hydrolases"/>
    <property type="match status" value="1"/>
</dbReference>
<dbReference type="PANTHER" id="PTHR11384">
    <property type="entry name" value="ATP-BINDING CASSETTE, SUB-FAMILY D MEMBER"/>
    <property type="match status" value="1"/>
</dbReference>
<dbReference type="GO" id="GO:0042760">
    <property type="term" value="P:very long-chain fatty acid catabolic process"/>
    <property type="evidence" value="ECO:0007669"/>
    <property type="project" value="TreeGrafter"/>
</dbReference>
<name>A0A8R1HVP7_CAEJA</name>
<dbReference type="InterPro" id="IPR050835">
    <property type="entry name" value="ABC_transporter_sub-D"/>
</dbReference>
<dbReference type="InterPro" id="IPR003439">
    <property type="entry name" value="ABC_transporter-like_ATP-bd"/>
</dbReference>
<dbReference type="Proteomes" id="UP000005237">
    <property type="component" value="Unassembled WGS sequence"/>
</dbReference>
<protein>
    <submittedName>
        <fullName evidence="10">ABC transporter domain-containing protein</fullName>
    </submittedName>
</protein>
<dbReference type="PROSITE" id="PS50893">
    <property type="entry name" value="ABC_TRANSPORTER_2"/>
    <property type="match status" value="1"/>
</dbReference>
<dbReference type="GO" id="GO:0015910">
    <property type="term" value="P:long-chain fatty acid import into peroxisome"/>
    <property type="evidence" value="ECO:0007669"/>
    <property type="project" value="TreeGrafter"/>
</dbReference>